<keyword evidence="1" id="KW-0812">Transmembrane</keyword>
<reference evidence="3" key="1">
    <citation type="submission" date="2016-10" db="EMBL/GenBank/DDBJ databases">
        <authorList>
            <person name="Varghese N."/>
            <person name="Submissions S."/>
        </authorList>
    </citation>
    <scope>NUCLEOTIDE SEQUENCE [LARGE SCALE GENOMIC DNA]</scope>
    <source>
        <strain evidence="3">CGMCC 4.3568</strain>
    </source>
</reference>
<evidence type="ECO:0008006" key="4">
    <source>
        <dbReference type="Google" id="ProtNLM"/>
    </source>
</evidence>
<dbReference type="Proteomes" id="UP000243799">
    <property type="component" value="Unassembled WGS sequence"/>
</dbReference>
<keyword evidence="3" id="KW-1185">Reference proteome</keyword>
<evidence type="ECO:0000313" key="3">
    <source>
        <dbReference type="Proteomes" id="UP000243799"/>
    </source>
</evidence>
<keyword evidence="1" id="KW-1133">Transmembrane helix</keyword>
<evidence type="ECO:0000256" key="1">
    <source>
        <dbReference type="SAM" id="Phobius"/>
    </source>
</evidence>
<sequence length="148" mass="16012">MTSAGEETVLYKEPGSGPAPLLWGPLFALVGFLSEVVLGGPTHPLAWTLVGLALLALTSVWVYARRRFLAVRLTPTTLWQGREPLAVQRIAEVDDVGAPVGATVLGGGWTVPRKYDELPLRLDDDSVVLAWAMDVEALRSALHEARRS</sequence>
<keyword evidence="1" id="KW-0472">Membrane</keyword>
<dbReference type="RefSeq" id="WP_091671256.1">
    <property type="nucleotide sequence ID" value="NZ_FOKG01000003.1"/>
</dbReference>
<dbReference type="EMBL" id="FOKG01000003">
    <property type="protein sequence ID" value="SFA99274.1"/>
    <property type="molecule type" value="Genomic_DNA"/>
</dbReference>
<feature type="transmembrane region" description="Helical" evidence="1">
    <location>
        <begin position="45"/>
        <end position="64"/>
    </location>
</feature>
<dbReference type="STRING" id="490629.SAMN05216266_103141"/>
<name>A0A1I0XEF9_9PSEU</name>
<organism evidence="2 3">
    <name type="scientific">Amycolatopsis marina</name>
    <dbReference type="NCBI Taxonomy" id="490629"/>
    <lineage>
        <taxon>Bacteria</taxon>
        <taxon>Bacillati</taxon>
        <taxon>Actinomycetota</taxon>
        <taxon>Actinomycetes</taxon>
        <taxon>Pseudonocardiales</taxon>
        <taxon>Pseudonocardiaceae</taxon>
        <taxon>Amycolatopsis</taxon>
    </lineage>
</organism>
<accession>A0A1I0XEF9</accession>
<feature type="transmembrane region" description="Helical" evidence="1">
    <location>
        <begin position="21"/>
        <end position="39"/>
    </location>
</feature>
<proteinExistence type="predicted"/>
<dbReference type="OrthoDB" id="4773470at2"/>
<dbReference type="AlphaFoldDB" id="A0A1I0XEF9"/>
<gene>
    <name evidence="2" type="ORF">SAMN05216266_103141</name>
</gene>
<protein>
    <recommendedName>
        <fullName evidence="4">DUF3093 domain-containing protein</fullName>
    </recommendedName>
</protein>
<evidence type="ECO:0000313" key="2">
    <source>
        <dbReference type="EMBL" id="SFA99274.1"/>
    </source>
</evidence>